<dbReference type="SUPFAM" id="SSF52242">
    <property type="entry name" value="Cobalamin (vitamin B12)-binding domain"/>
    <property type="match status" value="1"/>
</dbReference>
<dbReference type="InterPro" id="IPR011822">
    <property type="entry name" value="MetH"/>
</dbReference>
<evidence type="ECO:0000256" key="13">
    <source>
        <dbReference type="ARBA" id="ARBA00022723"/>
    </source>
</evidence>
<dbReference type="PROSITE" id="PS51332">
    <property type="entry name" value="B12_BINDING"/>
    <property type="match status" value="1"/>
</dbReference>
<evidence type="ECO:0000256" key="19">
    <source>
        <dbReference type="ARBA" id="ARBA00031040"/>
    </source>
</evidence>
<evidence type="ECO:0000256" key="14">
    <source>
        <dbReference type="ARBA" id="ARBA00022737"/>
    </source>
</evidence>
<dbReference type="InterPro" id="IPR036594">
    <property type="entry name" value="Meth_synthase_dom"/>
</dbReference>
<feature type="binding site" evidence="22 24">
    <location>
        <position position="256"/>
    </location>
    <ligand>
        <name>Zn(2+)</name>
        <dbReference type="ChEBI" id="CHEBI:29105"/>
    </ligand>
</feature>
<dbReference type="InterPro" id="IPR037010">
    <property type="entry name" value="VitB12-dep_Met_synth_activ_sf"/>
</dbReference>
<comment type="domain">
    <text evidence="21">Modular enzyme with four functionally distinct domains. The isolated Hcy-binding domain catalyzes methyl transfer from free methylcobalamin to homocysteine. The Hcy-binding domain in association with the pterin-binding domain catalyzes the methylation of cob(I)alamin by methyltetrahydrofolate and the methylation of homocysteine. The B12-binding domain binds the cofactor. The AdoMet activation domain binds S-adenosyl-L-methionine. Under aerobic conditions cob(I)alamin can be converted to inactive cob(II)alamin. Reductive methylation by S-adenosyl-L-methionine and flavodoxin regenerates methylcobalamin.</text>
</comment>
<feature type="binding site" evidence="23">
    <location>
        <begin position="768"/>
        <end position="772"/>
    </location>
    <ligand>
        <name>methylcob(III)alamin</name>
        <dbReference type="ChEBI" id="CHEBI:28115"/>
    </ligand>
</feature>
<dbReference type="FunFam" id="1.10.1240.10:FF:000001">
    <property type="entry name" value="Methionine synthase"/>
    <property type="match status" value="1"/>
</dbReference>
<dbReference type="Pfam" id="PF02607">
    <property type="entry name" value="B12-binding_2"/>
    <property type="match status" value="1"/>
</dbReference>
<feature type="domain" description="AdoMet activation" evidence="27">
    <location>
        <begin position="908"/>
        <end position="1238"/>
    </location>
</feature>
<dbReference type="InterPro" id="IPR000489">
    <property type="entry name" value="Pterin-binding_dom"/>
</dbReference>
<feature type="binding site" description="axial binding residue" evidence="22">
    <location>
        <position position="771"/>
    </location>
    <ligand>
        <name>methylcob(III)alamin</name>
        <dbReference type="ChEBI" id="CHEBI:28115"/>
    </ligand>
    <ligandPart>
        <name>Co</name>
        <dbReference type="ChEBI" id="CHEBI:27638"/>
    </ligandPart>
</feature>
<dbReference type="InterPro" id="IPR004223">
    <property type="entry name" value="VitB12-dep_Met_synth_activ_dom"/>
</dbReference>
<evidence type="ECO:0000256" key="22">
    <source>
        <dbReference type="PIRSR" id="PIRSR000381-1"/>
    </source>
</evidence>
<dbReference type="SUPFAM" id="SSF47644">
    <property type="entry name" value="Methionine synthase domain"/>
    <property type="match status" value="1"/>
</dbReference>
<sequence>MLTQSAVKNRTAELDELLQRRILFLDGATGTQVQALGIGEAEIRGERFADHHKDLKNFADLICITQPEAQLTIHRKYLAAGADIVETNTFGASPIGMGDFEFADPVGLTRELNVAAVQLAKQACAEFTEQTPDKPRFVAGSIGPTSKQMAISTSVEDPAHRDVNFMQMVDSYRVQVEAMVEAGVDILLPETVIDTLNLKACLFAIEDYFRESDNRVPVMISGTFDKGGGTFVSGQSIEAFWNSIEHFPMLSVGMNCALGPDIMRPHIELLQSVATSYVSCHANAGLPNEMGQFDLGPAAMAKIVGEFAKQGWVNIVGGCCGTSPDHIAAMVAELKDFAPHSKTTVAPRLRLSGTQPLELRPDSNFLMIGERSNVTGSRKFARLVREKQYEEAVEVAREQVENGANVLDVNMDEGLLDSEAEMVHYLRLLAGEGETAAVPVMIDSSKWDVIEAGLQAVQGKAIVNSISLKDGEQEFLRRAQLCRQYGAAIVVMAFDEQGQAATEDEKVRICKRAYELLTSELKFPAEDIIFDPNILTVATGIEEHNNYALDFINATRRIKQECPGVKVSGGVSNVSFSFRGNDPVREAIHSVFLYYAVQAGMDMGIVNAGQLVVYDEIEPKLKELVEDVILNRRDDATERLVDFAESVKKQDSGEAAATAEEWRSAPVEERLKHALIKGIVKYVDEDTEEARQKYSKCLEIIEGPLMDGMSIVGDLFGAGKMFLPQVVKSARVMKKAVAYLTPYMEAEKAAAGDAAKSRGKVLLATVKGDVHDIGKNIVGVVLGCNNFEVIDLGVMCSCEKILEAAKDEGVDMIGLSGLITPSLDEMVHVAREMERLEIDLPLLIGGATTSAKHTAVKIAPVCSIPVLHVVDASRSVPVVEKVMNPESRPKLIEENKVLQADLKASYEKRQAVSLLPYAEALANRFTTDWQTVDIPTPEFTGTRTIETQSLAELRDYIDWSPFFLTWEMKGKYPKIFDDPNLGTEAKKLFDDANELLDRVIAEQLLTARAVYGFWPANSEGDDIVLYTDDSRSTELARFHALRQQWERKGQKAYYSLADFIAPTDSGRADYLGGFAVTTGVGCDELAAKYDADHDDYNSIMIKAVADRLAEAFAESLHAKVRREWGYGQDESLNNDELIAERYRGIRPAAGYPAQPDHTEKQTLFTLLDAEAKTGITLTENYAMHPAASVSGLYFAHPESRYFAVDRITKEQVEDYARRKGMSVAEVERWLAPNLGYEK</sequence>
<dbReference type="PIRSF" id="PIRSF000381">
    <property type="entry name" value="MetH"/>
    <property type="match status" value="1"/>
</dbReference>
<dbReference type="PANTHER" id="PTHR45833">
    <property type="entry name" value="METHIONINE SYNTHASE"/>
    <property type="match status" value="1"/>
</dbReference>
<feature type="binding site" evidence="22 24">
    <location>
        <position position="320"/>
    </location>
    <ligand>
        <name>Zn(2+)</name>
        <dbReference type="ChEBI" id="CHEBI:29105"/>
    </ligand>
</feature>
<comment type="pathway">
    <text evidence="4 21">Amino-acid biosynthesis; L-methionine biosynthesis via de novo pathway; L-methionine from L-homocysteine (MetH route): step 1/1.</text>
</comment>
<dbReference type="SUPFAM" id="SSF51717">
    <property type="entry name" value="Dihydropteroate synthetase-like"/>
    <property type="match status" value="1"/>
</dbReference>
<keyword evidence="14" id="KW-0677">Repeat</keyword>
<evidence type="ECO:0000256" key="4">
    <source>
        <dbReference type="ARBA" id="ARBA00005178"/>
    </source>
</evidence>
<keyword evidence="15 21" id="KW-0862">Zinc</keyword>
<keyword evidence="31" id="KW-1185">Reference proteome</keyword>
<dbReference type="Pfam" id="PF02310">
    <property type="entry name" value="B12-binding"/>
    <property type="match status" value="1"/>
</dbReference>
<name>A0A518AL70_9BACT</name>
<dbReference type="EC" id="2.1.1.13" evidence="6 20"/>
<dbReference type="GO" id="GO:0005829">
    <property type="term" value="C:cytosol"/>
    <property type="evidence" value="ECO:0007669"/>
    <property type="project" value="TreeGrafter"/>
</dbReference>
<feature type="binding site" evidence="23">
    <location>
        <position position="820"/>
    </location>
    <ligand>
        <name>methylcob(III)alamin</name>
        <dbReference type="ChEBI" id="CHEBI:28115"/>
    </ligand>
</feature>
<evidence type="ECO:0000259" key="29">
    <source>
        <dbReference type="PROSITE" id="PS51337"/>
    </source>
</evidence>
<dbReference type="SUPFAM" id="SSF56507">
    <property type="entry name" value="Methionine synthase activation domain-like"/>
    <property type="match status" value="1"/>
</dbReference>
<dbReference type="SUPFAM" id="SSF82282">
    <property type="entry name" value="Homocysteine S-methyltransferase"/>
    <property type="match status" value="1"/>
</dbReference>
<accession>A0A518AL70</accession>
<dbReference type="GO" id="GO:0046653">
    <property type="term" value="P:tetrahydrofolate metabolic process"/>
    <property type="evidence" value="ECO:0007669"/>
    <property type="project" value="TreeGrafter"/>
</dbReference>
<comment type="cofactor">
    <cofactor evidence="3 21 22">
        <name>methylcob(III)alamin</name>
        <dbReference type="ChEBI" id="CHEBI:28115"/>
    </cofactor>
</comment>
<keyword evidence="10 21" id="KW-0846">Cobalamin</keyword>
<dbReference type="InterPro" id="IPR003726">
    <property type="entry name" value="HCY_dom"/>
</dbReference>
<feature type="binding site" evidence="23">
    <location>
        <position position="702"/>
    </location>
    <ligand>
        <name>methylcob(III)alamin</name>
        <dbReference type="ChEBI" id="CHEBI:28115"/>
    </ligand>
</feature>
<keyword evidence="11 21" id="KW-0808">Transferase</keyword>
<dbReference type="Gene3D" id="3.10.196.10">
    <property type="entry name" value="Vitamin B12-dependent methionine synthase, activation domain"/>
    <property type="match status" value="1"/>
</dbReference>
<dbReference type="PROSITE" id="PS50974">
    <property type="entry name" value="ADOMET_ACTIVATION"/>
    <property type="match status" value="1"/>
</dbReference>
<evidence type="ECO:0000256" key="15">
    <source>
        <dbReference type="ARBA" id="ARBA00022833"/>
    </source>
</evidence>
<keyword evidence="16 21" id="KW-0486">Methionine biosynthesis</keyword>
<dbReference type="UniPathway" id="UPA00051">
    <property type="reaction ID" value="UER00081"/>
</dbReference>
<evidence type="ECO:0000256" key="5">
    <source>
        <dbReference type="ARBA" id="ARBA00010398"/>
    </source>
</evidence>
<dbReference type="Pfam" id="PF02574">
    <property type="entry name" value="S-methyl_trans"/>
    <property type="match status" value="1"/>
</dbReference>
<feature type="binding site" evidence="23">
    <location>
        <position position="958"/>
    </location>
    <ligand>
        <name>S-adenosyl-L-methionine</name>
        <dbReference type="ChEBI" id="CHEBI:59789"/>
    </ligand>
</feature>
<dbReference type="Gene3D" id="3.40.50.280">
    <property type="entry name" value="Cobalamin-binding domain"/>
    <property type="match status" value="1"/>
</dbReference>
<dbReference type="Pfam" id="PF02965">
    <property type="entry name" value="Met_synt_B12"/>
    <property type="match status" value="1"/>
</dbReference>
<protein>
    <recommendedName>
        <fullName evidence="7 20">Methionine synthase</fullName>
        <ecNumber evidence="6 20">2.1.1.13</ecNumber>
    </recommendedName>
    <alternativeName>
        <fullName evidence="19 21">5-methyltetrahydrofolate--homocysteine methyltransferase</fullName>
    </alternativeName>
</protein>
<evidence type="ECO:0000256" key="16">
    <source>
        <dbReference type="ARBA" id="ARBA00023167"/>
    </source>
</evidence>
<gene>
    <name evidence="30" type="primary">metH</name>
    <name evidence="30" type="ORF">Pan181_16250</name>
</gene>
<dbReference type="InterPro" id="IPR003759">
    <property type="entry name" value="Cbl-bd_cap"/>
</dbReference>
<feature type="binding site" evidence="23">
    <location>
        <position position="872"/>
    </location>
    <ligand>
        <name>methylcob(III)alamin</name>
        <dbReference type="ChEBI" id="CHEBI:28115"/>
    </ligand>
</feature>
<dbReference type="PROSITE" id="PS50972">
    <property type="entry name" value="PTERIN_BINDING"/>
    <property type="match status" value="1"/>
</dbReference>
<evidence type="ECO:0000256" key="18">
    <source>
        <dbReference type="ARBA" id="ARBA00025552"/>
    </source>
</evidence>
<keyword evidence="8 21" id="KW-0489">Methyltransferase</keyword>
<dbReference type="OrthoDB" id="9803687at2"/>
<feature type="binding site" evidence="22 24">
    <location>
        <position position="319"/>
    </location>
    <ligand>
        <name>Zn(2+)</name>
        <dbReference type="ChEBI" id="CHEBI:29105"/>
    </ligand>
</feature>
<feature type="binding site" evidence="23">
    <location>
        <position position="816"/>
    </location>
    <ligand>
        <name>methylcob(III)alamin</name>
        <dbReference type="ChEBI" id="CHEBI:28115"/>
    </ligand>
</feature>
<dbReference type="GO" id="GO:0032259">
    <property type="term" value="P:methylation"/>
    <property type="evidence" value="ECO:0007669"/>
    <property type="project" value="UniProtKB-KW"/>
</dbReference>
<feature type="binding site" evidence="23">
    <location>
        <position position="1146"/>
    </location>
    <ligand>
        <name>S-adenosyl-L-methionine</name>
        <dbReference type="ChEBI" id="CHEBI:59789"/>
    </ligand>
</feature>
<dbReference type="InterPro" id="IPR036724">
    <property type="entry name" value="Cobalamin-bd_sf"/>
</dbReference>
<dbReference type="Pfam" id="PF00809">
    <property type="entry name" value="Pterin_bind"/>
    <property type="match status" value="1"/>
</dbReference>
<evidence type="ECO:0000256" key="12">
    <source>
        <dbReference type="ARBA" id="ARBA00022691"/>
    </source>
</evidence>
<organism evidence="30 31">
    <name type="scientific">Aeoliella mucimassa</name>
    <dbReference type="NCBI Taxonomy" id="2527972"/>
    <lineage>
        <taxon>Bacteria</taxon>
        <taxon>Pseudomonadati</taxon>
        <taxon>Planctomycetota</taxon>
        <taxon>Planctomycetia</taxon>
        <taxon>Pirellulales</taxon>
        <taxon>Lacipirellulaceae</taxon>
        <taxon>Aeoliella</taxon>
    </lineage>
</organism>
<comment type="catalytic activity">
    <reaction evidence="1 21">
        <text>(6S)-5-methyl-5,6,7,8-tetrahydrofolate + L-homocysteine = (6S)-5,6,7,8-tetrahydrofolate + L-methionine</text>
        <dbReference type="Rhea" id="RHEA:11172"/>
        <dbReference type="ChEBI" id="CHEBI:18608"/>
        <dbReference type="ChEBI" id="CHEBI:57453"/>
        <dbReference type="ChEBI" id="CHEBI:57844"/>
        <dbReference type="ChEBI" id="CHEBI:58199"/>
        <dbReference type="EC" id="2.1.1.13"/>
    </reaction>
</comment>
<evidence type="ECO:0000313" key="30">
    <source>
        <dbReference type="EMBL" id="QDU55436.1"/>
    </source>
</evidence>
<dbReference type="Gene3D" id="1.10.1240.10">
    <property type="entry name" value="Methionine synthase domain"/>
    <property type="match status" value="1"/>
</dbReference>
<evidence type="ECO:0000259" key="26">
    <source>
        <dbReference type="PROSITE" id="PS50972"/>
    </source>
</evidence>
<dbReference type="CDD" id="cd02069">
    <property type="entry name" value="methionine_synthase_B12_BD"/>
    <property type="match status" value="1"/>
</dbReference>
<dbReference type="InterPro" id="IPR033706">
    <property type="entry name" value="Met_synthase_B12-bd"/>
</dbReference>
<reference evidence="30 31" key="1">
    <citation type="submission" date="2019-02" db="EMBL/GenBank/DDBJ databases">
        <title>Deep-cultivation of Planctomycetes and their phenomic and genomic characterization uncovers novel biology.</title>
        <authorList>
            <person name="Wiegand S."/>
            <person name="Jogler M."/>
            <person name="Boedeker C."/>
            <person name="Pinto D."/>
            <person name="Vollmers J."/>
            <person name="Rivas-Marin E."/>
            <person name="Kohn T."/>
            <person name="Peeters S.H."/>
            <person name="Heuer A."/>
            <person name="Rast P."/>
            <person name="Oberbeckmann S."/>
            <person name="Bunk B."/>
            <person name="Jeske O."/>
            <person name="Meyerdierks A."/>
            <person name="Storesund J.E."/>
            <person name="Kallscheuer N."/>
            <person name="Luecker S."/>
            <person name="Lage O.M."/>
            <person name="Pohl T."/>
            <person name="Merkel B.J."/>
            <person name="Hornburger P."/>
            <person name="Mueller R.-W."/>
            <person name="Bruemmer F."/>
            <person name="Labrenz M."/>
            <person name="Spormann A.M."/>
            <person name="Op den Camp H."/>
            <person name="Overmann J."/>
            <person name="Amann R."/>
            <person name="Jetten M.S.M."/>
            <person name="Mascher T."/>
            <person name="Medema M.H."/>
            <person name="Devos D.P."/>
            <person name="Kaster A.-K."/>
            <person name="Ovreas L."/>
            <person name="Rohde M."/>
            <person name="Galperin M.Y."/>
            <person name="Jogler C."/>
        </authorList>
    </citation>
    <scope>NUCLEOTIDE SEQUENCE [LARGE SCALE GENOMIC DNA]</scope>
    <source>
        <strain evidence="30 31">Pan181</strain>
    </source>
</reference>
<comment type="cofactor">
    <cofactor evidence="2 21 24">
        <name>Zn(2+)</name>
        <dbReference type="ChEBI" id="CHEBI:29105"/>
    </cofactor>
</comment>
<keyword evidence="12 21" id="KW-0949">S-adenosyl-L-methionine</keyword>
<dbReference type="Gene3D" id="3.20.20.20">
    <property type="entry name" value="Dihydropteroate synthase-like"/>
    <property type="match status" value="1"/>
</dbReference>
<dbReference type="InterPro" id="IPR036589">
    <property type="entry name" value="HCY_dom_sf"/>
</dbReference>
<dbReference type="NCBIfam" id="NF007024">
    <property type="entry name" value="PRK09490.1"/>
    <property type="match status" value="1"/>
</dbReference>
<feature type="domain" description="B12-binding" evidence="28">
    <location>
        <begin position="758"/>
        <end position="893"/>
    </location>
</feature>
<dbReference type="EMBL" id="CP036278">
    <property type="protein sequence ID" value="QDU55436.1"/>
    <property type="molecule type" value="Genomic_DNA"/>
</dbReference>
<evidence type="ECO:0000256" key="21">
    <source>
        <dbReference type="PIRNR" id="PIRNR000381"/>
    </source>
</evidence>
<dbReference type="AlphaFoldDB" id="A0A518AL70"/>
<evidence type="ECO:0000256" key="7">
    <source>
        <dbReference type="ARBA" id="ARBA00013998"/>
    </source>
</evidence>
<evidence type="ECO:0000256" key="23">
    <source>
        <dbReference type="PIRSR" id="PIRSR000381-2"/>
    </source>
</evidence>
<evidence type="ECO:0000256" key="8">
    <source>
        <dbReference type="ARBA" id="ARBA00022603"/>
    </source>
</evidence>
<dbReference type="InterPro" id="IPR006158">
    <property type="entry name" value="Cobalamin-bd"/>
</dbReference>
<feature type="domain" description="B12-binding N-terminal" evidence="29">
    <location>
        <begin position="658"/>
        <end position="752"/>
    </location>
</feature>
<dbReference type="CDD" id="cd00740">
    <property type="entry name" value="MeTr"/>
    <property type="match status" value="1"/>
</dbReference>
<evidence type="ECO:0000256" key="17">
    <source>
        <dbReference type="ARBA" id="ARBA00023285"/>
    </source>
</evidence>
<keyword evidence="13 21" id="KW-0479">Metal-binding</keyword>
<keyword evidence="9 21" id="KW-0028">Amino-acid biosynthesis</keyword>
<evidence type="ECO:0000256" key="2">
    <source>
        <dbReference type="ARBA" id="ARBA00001947"/>
    </source>
</evidence>
<dbReference type="RefSeq" id="WP_145246299.1">
    <property type="nucleotide sequence ID" value="NZ_CP036278.1"/>
</dbReference>
<dbReference type="PROSITE" id="PS50970">
    <property type="entry name" value="HCY"/>
    <property type="match status" value="1"/>
</dbReference>
<dbReference type="InterPro" id="IPR050554">
    <property type="entry name" value="Met_Synthase/Corrinoid"/>
</dbReference>
<dbReference type="GO" id="GO:0050667">
    <property type="term" value="P:homocysteine metabolic process"/>
    <property type="evidence" value="ECO:0007669"/>
    <property type="project" value="TreeGrafter"/>
</dbReference>
<evidence type="ECO:0000256" key="24">
    <source>
        <dbReference type="PROSITE-ProRule" id="PRU00333"/>
    </source>
</evidence>
<dbReference type="NCBIfam" id="TIGR02082">
    <property type="entry name" value="metH"/>
    <property type="match status" value="1"/>
</dbReference>
<dbReference type="FunFam" id="3.20.20.20:FF:000002">
    <property type="entry name" value="Methionine synthase"/>
    <property type="match status" value="1"/>
</dbReference>
<evidence type="ECO:0000256" key="1">
    <source>
        <dbReference type="ARBA" id="ARBA00001700"/>
    </source>
</evidence>
<dbReference type="Gene3D" id="1.10.288.10">
    <property type="entry name" value="Cobalamin-dependent Methionine Synthase, domain 2"/>
    <property type="match status" value="1"/>
</dbReference>
<evidence type="ECO:0000256" key="11">
    <source>
        <dbReference type="ARBA" id="ARBA00022679"/>
    </source>
</evidence>
<feature type="domain" description="Pterin-binding" evidence="26">
    <location>
        <begin position="365"/>
        <end position="626"/>
    </location>
</feature>
<feature type="domain" description="Hcy-binding" evidence="25">
    <location>
        <begin position="11"/>
        <end position="334"/>
    </location>
</feature>
<dbReference type="FunFam" id="3.20.20.330:FF:000001">
    <property type="entry name" value="Methionine synthase"/>
    <property type="match status" value="1"/>
</dbReference>
<keyword evidence="17 21" id="KW-0170">Cobalt</keyword>
<evidence type="ECO:0000256" key="10">
    <source>
        <dbReference type="ARBA" id="ARBA00022628"/>
    </source>
</evidence>
<dbReference type="InterPro" id="IPR011005">
    <property type="entry name" value="Dihydropteroate_synth-like_sf"/>
</dbReference>
<dbReference type="GO" id="GO:0008705">
    <property type="term" value="F:methionine synthase activity"/>
    <property type="evidence" value="ECO:0007669"/>
    <property type="project" value="UniProtKB-UniRule"/>
</dbReference>
<evidence type="ECO:0000259" key="25">
    <source>
        <dbReference type="PROSITE" id="PS50970"/>
    </source>
</evidence>
<evidence type="ECO:0000313" key="31">
    <source>
        <dbReference type="Proteomes" id="UP000315750"/>
    </source>
</evidence>
<comment type="function">
    <text evidence="18 21">Catalyzes the transfer of a methyl group from methyl-cobalamin to homocysteine, yielding enzyme-bound cob(I)alamin and methionine. Subsequently, remethylates the cofactor using methyltetrahydrofolate.</text>
</comment>
<dbReference type="Gene3D" id="3.20.20.330">
    <property type="entry name" value="Homocysteine-binding-like domain"/>
    <property type="match status" value="1"/>
</dbReference>
<dbReference type="Proteomes" id="UP000315750">
    <property type="component" value="Chromosome"/>
</dbReference>
<evidence type="ECO:0000256" key="20">
    <source>
        <dbReference type="NCBIfam" id="TIGR02082"/>
    </source>
</evidence>
<proteinExistence type="inferred from homology"/>
<dbReference type="GO" id="GO:0031419">
    <property type="term" value="F:cobalamin binding"/>
    <property type="evidence" value="ECO:0007669"/>
    <property type="project" value="UniProtKB-UniRule"/>
</dbReference>
<evidence type="ECO:0000256" key="3">
    <source>
        <dbReference type="ARBA" id="ARBA00001956"/>
    </source>
</evidence>
<evidence type="ECO:0000259" key="28">
    <source>
        <dbReference type="PROSITE" id="PS51332"/>
    </source>
</evidence>
<dbReference type="PANTHER" id="PTHR45833:SF1">
    <property type="entry name" value="METHIONINE SYNTHASE"/>
    <property type="match status" value="1"/>
</dbReference>
<evidence type="ECO:0000256" key="9">
    <source>
        <dbReference type="ARBA" id="ARBA00022605"/>
    </source>
</evidence>
<evidence type="ECO:0000256" key="6">
    <source>
        <dbReference type="ARBA" id="ARBA00012032"/>
    </source>
</evidence>
<comment type="similarity">
    <text evidence="5">Belongs to the vitamin-B12 dependent methionine synthase family.</text>
</comment>
<feature type="binding site" evidence="23">
    <location>
        <begin position="1201"/>
        <end position="1202"/>
    </location>
    <ligand>
        <name>S-adenosyl-L-methionine</name>
        <dbReference type="ChEBI" id="CHEBI:59789"/>
    </ligand>
</feature>
<dbReference type="SMART" id="SM01018">
    <property type="entry name" value="B12-binding_2"/>
    <property type="match status" value="1"/>
</dbReference>
<dbReference type="PROSITE" id="PS51337">
    <property type="entry name" value="B12_BINDING_NTER"/>
    <property type="match status" value="1"/>
</dbReference>
<dbReference type="GO" id="GO:0008270">
    <property type="term" value="F:zinc ion binding"/>
    <property type="evidence" value="ECO:0007669"/>
    <property type="project" value="UniProtKB-UniRule"/>
</dbReference>
<dbReference type="KEGG" id="amuc:Pan181_16250"/>
<evidence type="ECO:0000259" key="27">
    <source>
        <dbReference type="PROSITE" id="PS50974"/>
    </source>
</evidence>